<protein>
    <submittedName>
        <fullName evidence="2">SUMF1/EgtB/PvdO family nonheme iron enzyme</fullName>
    </submittedName>
</protein>
<dbReference type="Pfam" id="PF03781">
    <property type="entry name" value="FGE-sulfatase"/>
    <property type="match status" value="1"/>
</dbReference>
<dbReference type="Gene3D" id="3.90.1580.10">
    <property type="entry name" value="paralog of FGE (formylglycine-generating enzyme)"/>
    <property type="match status" value="1"/>
</dbReference>
<dbReference type="PANTHER" id="PTHR43397:SF1">
    <property type="entry name" value="ERGOTHIONEINE BIOSYNTHESIS PROTEIN 1"/>
    <property type="match status" value="1"/>
</dbReference>
<accession>A0ABU3K7A9</accession>
<dbReference type="InterPro" id="IPR016187">
    <property type="entry name" value="CTDL_fold"/>
</dbReference>
<comment type="caution">
    <text evidence="2">The sequence shown here is derived from an EMBL/GenBank/DDBJ whole genome shotgun (WGS) entry which is preliminary data.</text>
</comment>
<dbReference type="Proteomes" id="UP001250932">
    <property type="component" value="Unassembled WGS sequence"/>
</dbReference>
<gene>
    <name evidence="2" type="ORF">PPG34_07785</name>
</gene>
<dbReference type="InterPro" id="IPR051128">
    <property type="entry name" value="EgtD_Methyltrsf_superfamily"/>
</dbReference>
<evidence type="ECO:0000313" key="3">
    <source>
        <dbReference type="Proteomes" id="UP001250932"/>
    </source>
</evidence>
<feature type="domain" description="Sulfatase-modifying factor enzyme-like" evidence="1">
    <location>
        <begin position="165"/>
        <end position="400"/>
    </location>
</feature>
<dbReference type="SUPFAM" id="SSF109854">
    <property type="entry name" value="DinB/YfiT-like putative metalloenzymes"/>
    <property type="match status" value="1"/>
</dbReference>
<dbReference type="InterPro" id="IPR005532">
    <property type="entry name" value="SUMF_dom"/>
</dbReference>
<dbReference type="PANTHER" id="PTHR43397">
    <property type="entry name" value="ERGOTHIONEINE BIOSYNTHESIS PROTEIN 1"/>
    <property type="match status" value="1"/>
</dbReference>
<organism evidence="2 3">
    <name type="scientific">Candidatus Nitronereus thalassa</name>
    <dbReference type="NCBI Taxonomy" id="3020898"/>
    <lineage>
        <taxon>Bacteria</taxon>
        <taxon>Pseudomonadati</taxon>
        <taxon>Nitrospirota</taxon>
        <taxon>Nitrospiria</taxon>
        <taxon>Nitrospirales</taxon>
        <taxon>Nitrospiraceae</taxon>
        <taxon>Candidatus Nitronereus</taxon>
    </lineage>
</organism>
<dbReference type="RefSeq" id="WP_313832627.1">
    <property type="nucleotide sequence ID" value="NZ_JAQOUE010000001.1"/>
</dbReference>
<evidence type="ECO:0000313" key="2">
    <source>
        <dbReference type="EMBL" id="MDT7042249.1"/>
    </source>
</evidence>
<keyword evidence="3" id="KW-1185">Reference proteome</keyword>
<dbReference type="Gene3D" id="1.20.120.450">
    <property type="entry name" value="dinb family like domain"/>
    <property type="match status" value="1"/>
</dbReference>
<name>A0ABU3K7A9_9BACT</name>
<evidence type="ECO:0000259" key="1">
    <source>
        <dbReference type="Pfam" id="PF03781"/>
    </source>
</evidence>
<dbReference type="EMBL" id="JAQOUE010000001">
    <property type="protein sequence ID" value="MDT7042249.1"/>
    <property type="molecule type" value="Genomic_DNA"/>
</dbReference>
<sequence length="402" mass="46305">MQSLAEIRKELSEARARMDQIFSLFTQETLYERPIPERHRVIFYVGHVEAFDWNQICRWTLGQSSFHSTFDTLFEAGIDPEVGSQQADTPSDWPSMTEVRRYNLKAREAVDRALEEAPEPIVRMAIEHRWMHAETTAYILHHAPRAGKKQPSGSQATEGRSPQHRFIDIPQGRVTLGRREGFGWDNEFGEHQVDVPAFAMSQYKVTNQQYRQFVEEGGAIPPFWVKRDEQWWLKTMFDEIPLPNHWPVYVSLIDARAYADWAGLSLPTEAQFHRAAYGKLAGSEQVYPWGQASPNGVQGNFNFQHWDPVSVTAYSQGNSAFGISQLVGNGWEWTITPFRPFEGFQPYATYPGYSSRFFDDDHFIVKGGSPTTASSLLRRSFRNWFRQGYPHAHVGFRCVRNT</sequence>
<reference evidence="2 3" key="1">
    <citation type="journal article" date="2023" name="ISME J.">
        <title>Cultivation and genomic characterization of novel and ubiquitous marine nitrite-oxidizing bacteria from the Nitrospirales.</title>
        <authorList>
            <person name="Mueller A.J."/>
            <person name="Daebeler A."/>
            <person name="Herbold C.W."/>
            <person name="Kirkegaard R.H."/>
            <person name="Daims H."/>
        </authorList>
    </citation>
    <scope>NUCLEOTIDE SEQUENCE [LARGE SCALE GENOMIC DNA]</scope>
    <source>
        <strain evidence="2 3">EB</strain>
    </source>
</reference>
<dbReference type="InterPro" id="IPR042095">
    <property type="entry name" value="SUMF_sf"/>
</dbReference>
<dbReference type="SUPFAM" id="SSF56436">
    <property type="entry name" value="C-type lectin-like"/>
    <property type="match status" value="1"/>
</dbReference>
<dbReference type="InterPro" id="IPR034660">
    <property type="entry name" value="DinB/YfiT-like"/>
</dbReference>
<proteinExistence type="predicted"/>